<dbReference type="GO" id="GO:0005975">
    <property type="term" value="P:carbohydrate metabolic process"/>
    <property type="evidence" value="ECO:0007669"/>
    <property type="project" value="InterPro"/>
</dbReference>
<keyword evidence="5" id="KW-0325">Glycoprotein</keyword>
<gene>
    <name evidence="11" type="ORF">HW555_002642</name>
</gene>
<dbReference type="InterPro" id="IPR001360">
    <property type="entry name" value="Glyco_hydro_1"/>
</dbReference>
<protein>
    <recommendedName>
        <fullName evidence="3">beta-glucosidase</fullName>
        <ecNumber evidence="3">3.2.1.21</ecNumber>
    </recommendedName>
</protein>
<dbReference type="PANTHER" id="PTHR10353">
    <property type="entry name" value="GLYCOSYL HYDROLASE"/>
    <property type="match status" value="1"/>
</dbReference>
<feature type="transmembrane region" description="Helical" evidence="10">
    <location>
        <begin position="189"/>
        <end position="210"/>
    </location>
</feature>
<keyword evidence="10" id="KW-1133">Transmembrane helix</keyword>
<accession>A0A835GQI2</accession>
<keyword evidence="4 9" id="KW-0378">Hydrolase</keyword>
<evidence type="ECO:0000256" key="8">
    <source>
        <dbReference type="RuleBase" id="RU003690"/>
    </source>
</evidence>
<evidence type="ECO:0000256" key="6">
    <source>
        <dbReference type="ARBA" id="ARBA00023295"/>
    </source>
</evidence>
<dbReference type="EMBL" id="JACKWZ010000024">
    <property type="protein sequence ID" value="KAF9421427.1"/>
    <property type="molecule type" value="Genomic_DNA"/>
</dbReference>
<name>A0A835GQI2_SPOEX</name>
<dbReference type="AlphaFoldDB" id="A0A835GQI2"/>
<dbReference type="Proteomes" id="UP000648187">
    <property type="component" value="Unassembled WGS sequence"/>
</dbReference>
<dbReference type="FunFam" id="3.20.20.80:FF:000013">
    <property type="entry name" value="lactase-phlorizin hydrolase"/>
    <property type="match status" value="1"/>
</dbReference>
<evidence type="ECO:0000256" key="1">
    <source>
        <dbReference type="ARBA" id="ARBA00010838"/>
    </source>
</evidence>
<dbReference type="Gene3D" id="3.20.20.80">
    <property type="entry name" value="Glycosidases"/>
    <property type="match status" value="1"/>
</dbReference>
<keyword evidence="10" id="KW-0812">Transmembrane</keyword>
<organism evidence="11 12">
    <name type="scientific">Spodoptera exigua</name>
    <name type="common">Beet armyworm</name>
    <name type="synonym">Noctua fulgens</name>
    <dbReference type="NCBI Taxonomy" id="7107"/>
    <lineage>
        <taxon>Eukaryota</taxon>
        <taxon>Metazoa</taxon>
        <taxon>Ecdysozoa</taxon>
        <taxon>Arthropoda</taxon>
        <taxon>Hexapoda</taxon>
        <taxon>Insecta</taxon>
        <taxon>Pterygota</taxon>
        <taxon>Neoptera</taxon>
        <taxon>Endopterygota</taxon>
        <taxon>Lepidoptera</taxon>
        <taxon>Glossata</taxon>
        <taxon>Ditrysia</taxon>
        <taxon>Noctuoidea</taxon>
        <taxon>Noctuidae</taxon>
        <taxon>Amphipyrinae</taxon>
        <taxon>Spodoptera</taxon>
    </lineage>
</organism>
<dbReference type="PROSITE" id="PS00572">
    <property type="entry name" value="GLYCOSYL_HYDROL_F1_1"/>
    <property type="match status" value="1"/>
</dbReference>
<evidence type="ECO:0000256" key="5">
    <source>
        <dbReference type="ARBA" id="ARBA00023180"/>
    </source>
</evidence>
<dbReference type="PRINTS" id="PR00131">
    <property type="entry name" value="GLHYDRLASE1"/>
</dbReference>
<evidence type="ECO:0000256" key="2">
    <source>
        <dbReference type="ARBA" id="ARBA00011738"/>
    </source>
</evidence>
<dbReference type="GO" id="GO:0008422">
    <property type="term" value="F:beta-glucosidase activity"/>
    <property type="evidence" value="ECO:0007669"/>
    <property type="project" value="TreeGrafter"/>
</dbReference>
<evidence type="ECO:0000256" key="9">
    <source>
        <dbReference type="RuleBase" id="RU004468"/>
    </source>
</evidence>
<evidence type="ECO:0000313" key="11">
    <source>
        <dbReference type="EMBL" id="KAF9421427.1"/>
    </source>
</evidence>
<evidence type="ECO:0000256" key="3">
    <source>
        <dbReference type="ARBA" id="ARBA00012744"/>
    </source>
</evidence>
<dbReference type="PANTHER" id="PTHR10353:SF36">
    <property type="entry name" value="LP05116P"/>
    <property type="match status" value="1"/>
</dbReference>
<dbReference type="InterPro" id="IPR017853">
    <property type="entry name" value="GH"/>
</dbReference>
<dbReference type="InterPro" id="IPR018120">
    <property type="entry name" value="Glyco_hydro_1_AS"/>
</dbReference>
<comment type="similarity">
    <text evidence="1 8">Belongs to the glycosyl hydrolase 1 family.</text>
</comment>
<dbReference type="SUPFAM" id="SSF51445">
    <property type="entry name" value="(Trans)glycosidases"/>
    <property type="match status" value="1"/>
</dbReference>
<dbReference type="EC" id="3.2.1.21" evidence="3"/>
<dbReference type="Pfam" id="PF00232">
    <property type="entry name" value="Glyco_hydro_1"/>
    <property type="match status" value="1"/>
</dbReference>
<dbReference type="InterPro" id="IPR033132">
    <property type="entry name" value="GH_1_N_CS"/>
</dbReference>
<evidence type="ECO:0000313" key="12">
    <source>
        <dbReference type="Proteomes" id="UP000648187"/>
    </source>
</evidence>
<keyword evidence="6 9" id="KW-0326">Glycosidase</keyword>
<proteinExistence type="inferred from homology"/>
<reference evidence="11" key="1">
    <citation type="submission" date="2020-08" db="EMBL/GenBank/DDBJ databases">
        <title>Spodoptera exigua strain:BAW_Kor-Di-RS1 Genome sequencing and assembly.</title>
        <authorList>
            <person name="Kim J."/>
            <person name="Nam H.Y."/>
            <person name="Kwon M."/>
            <person name="Choi J.H."/>
            <person name="Cho S.R."/>
            <person name="Kim G.-H."/>
        </authorList>
    </citation>
    <scope>NUCLEOTIDE SEQUENCE</scope>
    <source>
        <strain evidence="11">BAW_Kor-Di-RS1</strain>
        <tissue evidence="11">Whole-body</tissue>
    </source>
</reference>
<dbReference type="PROSITE" id="PS00653">
    <property type="entry name" value="GLYCOSYL_HYDROL_F1_2"/>
    <property type="match status" value="1"/>
</dbReference>
<comment type="caution">
    <text evidence="11">The sequence shown here is derived from an EMBL/GenBank/DDBJ whole genome shotgun (WGS) entry which is preliminary data.</text>
</comment>
<evidence type="ECO:0000256" key="10">
    <source>
        <dbReference type="SAM" id="Phobius"/>
    </source>
</evidence>
<comment type="subunit">
    <text evidence="2">Homodimer.</text>
</comment>
<sequence>MYPTRQYLRKSHEKLLPDIRIFRWILYALMGLAITQFEKKTPVNYANILRSASGLGRVRVLAREFASDVHSLWRYGAPFPTFLKLIGTLILCLLVVLPLIYPIFVVVISYFTCESLFLSWWLDQPGRFLPMPIARRTISAGFQPTSAADVWKVREVLTRGILLTHSLATSVDYLCRAVRRRSSTTRHGIMAMLTWTTIGLLALCHSSTAYTKFPPGFTFGVATASHQIEGAWNVNGKSENVWDRLSHTRPEMIADGTNGDIACDSYNRYLEDVEELEYLGVDFYRFSLSWARILPTGRIDYVNPDGIRYYNDLLDALAEKNIEPLVTLFHWDLPQTLQDLGGWTNPKMIDYFRDYADLCFKEFGTKIKSWITFNEPYEICEDAYGDEKKAPAVNSHGVGNYLCSDNLLKAHAESYHLYNETYRPVQNGRIMISINSIWYEPSDPANVQQVVLADVANQFKFGWFAHPIFTVEGGYPAVMVENVARQSAAEGLSKPRLEQFDDYWIQRIKGTSDFLGINHYTTHLITGPGVDPIAKSPSWLKDIGAVTTMEVGGDSASEWLRVVPTGFANLLRWCKSSYNDPPIYITENGFSDLGTLLDYDRIKYFNDYLSEILNVIYDDGVNVLGYTAWTLMDNFEWRAGFSERFGFYYVNITDPERPRTKKLSADYYRDLIANRELPQDERYKKTISDSLYEKNMETKVTNDCVATQLLSATKEGLQPPRGETSPALVTSAVRTQPYAPRTNLMTSHS</sequence>
<feature type="transmembrane region" description="Helical" evidence="10">
    <location>
        <begin position="85"/>
        <end position="111"/>
    </location>
</feature>
<evidence type="ECO:0000256" key="4">
    <source>
        <dbReference type="ARBA" id="ARBA00022801"/>
    </source>
</evidence>
<feature type="transmembrane region" description="Helical" evidence="10">
    <location>
        <begin position="21"/>
        <end position="37"/>
    </location>
</feature>
<keyword evidence="10" id="KW-0472">Membrane</keyword>
<evidence type="ECO:0000256" key="7">
    <source>
        <dbReference type="PROSITE-ProRule" id="PRU10055"/>
    </source>
</evidence>
<feature type="active site" description="Nucleophile" evidence="7">
    <location>
        <position position="587"/>
    </location>
</feature>
<keyword evidence="12" id="KW-1185">Reference proteome</keyword>